<evidence type="ECO:0000313" key="2">
    <source>
        <dbReference type="Proteomes" id="UP001317870"/>
    </source>
</evidence>
<name>A0ABM8CXX7_9NOCA</name>
<keyword evidence="2" id="KW-1185">Reference proteome</keyword>
<dbReference type="Gene3D" id="3.10.180.10">
    <property type="entry name" value="2,3-Dihydroxybiphenyl 1,2-Dioxygenase, domain 1"/>
    <property type="match status" value="1"/>
</dbReference>
<sequence>MRAGCPLSSTLGRHTNDKMISFYVRPPGGWDLEYGTEGMLVDESTYSAEEITADSY</sequence>
<dbReference type="InterPro" id="IPR029068">
    <property type="entry name" value="Glyas_Bleomycin-R_OHBP_Dase"/>
</dbReference>
<dbReference type="SUPFAM" id="SSF54593">
    <property type="entry name" value="Glyoxalase/Bleomycin resistance protein/Dihydroxybiphenyl dioxygenase"/>
    <property type="match status" value="1"/>
</dbReference>
<evidence type="ECO:0000313" key="1">
    <source>
        <dbReference type="EMBL" id="BDT99842.1"/>
    </source>
</evidence>
<protein>
    <submittedName>
        <fullName evidence="1">Uncharacterized protein</fullName>
    </submittedName>
</protein>
<gene>
    <name evidence="1" type="ORF">IFM12276_28710</name>
</gene>
<dbReference type="Proteomes" id="UP001317870">
    <property type="component" value="Chromosome"/>
</dbReference>
<proteinExistence type="predicted"/>
<organism evidence="1 2">
    <name type="scientific">Nocardia sputorum</name>
    <dbReference type="NCBI Taxonomy" id="2984338"/>
    <lineage>
        <taxon>Bacteria</taxon>
        <taxon>Bacillati</taxon>
        <taxon>Actinomycetota</taxon>
        <taxon>Actinomycetes</taxon>
        <taxon>Mycobacteriales</taxon>
        <taxon>Nocardiaceae</taxon>
        <taxon>Nocardia</taxon>
    </lineage>
</organism>
<accession>A0ABM8CXX7</accession>
<dbReference type="EMBL" id="AP026978">
    <property type="protein sequence ID" value="BDT99842.1"/>
    <property type="molecule type" value="Genomic_DNA"/>
</dbReference>
<reference evidence="1 2" key="1">
    <citation type="submission" date="2022-11" db="EMBL/GenBank/DDBJ databases">
        <title>Genome Sequencing of Nocardia sp. ON39_IFM12276 and assembly.</title>
        <authorList>
            <person name="Shimojima M."/>
            <person name="Toyokawa M."/>
            <person name="Uesaka K."/>
        </authorList>
    </citation>
    <scope>NUCLEOTIDE SEQUENCE [LARGE SCALE GENOMIC DNA]</scope>
    <source>
        <strain evidence="1 2">IFM 12276</strain>
    </source>
</reference>